<feature type="domain" description="Arc-like DNA binding" evidence="1">
    <location>
        <begin position="14"/>
        <end position="55"/>
    </location>
</feature>
<dbReference type="InterPro" id="IPR013321">
    <property type="entry name" value="Arc_rbn_hlx_hlx"/>
</dbReference>
<dbReference type="Pfam" id="PF03869">
    <property type="entry name" value="Arc"/>
    <property type="match status" value="1"/>
</dbReference>
<dbReference type="AlphaFoldDB" id="A0A380QBR7"/>
<proteinExistence type="predicted"/>
<dbReference type="SUPFAM" id="SSF47598">
    <property type="entry name" value="Ribbon-helix-helix"/>
    <property type="match status" value="1"/>
</dbReference>
<evidence type="ECO:0000259" key="1">
    <source>
        <dbReference type="Pfam" id="PF03869"/>
    </source>
</evidence>
<dbReference type="GO" id="GO:0006355">
    <property type="term" value="P:regulation of DNA-templated transcription"/>
    <property type="evidence" value="ECO:0007669"/>
    <property type="project" value="InterPro"/>
</dbReference>
<dbReference type="RefSeq" id="WP_115115595.1">
    <property type="nucleotide sequence ID" value="NZ_UHJC01000001.1"/>
</dbReference>
<accession>A0A380QBR7</accession>
<dbReference type="Proteomes" id="UP000255087">
    <property type="component" value="Unassembled WGS sequence"/>
</dbReference>
<name>A0A380QBR7_YERPU</name>
<sequence length="58" mass="6656">MMKKEVEVINPMQLRIPNEMKGSISDAAKRSFRTLHSEVLYRLQIADEILKKGAVNVQ</sequence>
<dbReference type="InterPro" id="IPR005569">
    <property type="entry name" value="Arc_DNA-bd_dom"/>
</dbReference>
<evidence type="ECO:0000313" key="2">
    <source>
        <dbReference type="EMBL" id="SUP84847.1"/>
    </source>
</evidence>
<dbReference type="InterPro" id="IPR010985">
    <property type="entry name" value="Ribbon_hlx_hlx"/>
</dbReference>
<dbReference type="EMBL" id="UHJC01000001">
    <property type="protein sequence ID" value="SUP84847.1"/>
    <property type="molecule type" value="Genomic_DNA"/>
</dbReference>
<organism evidence="2 3">
    <name type="scientific">Yersinia pseudotuberculosis</name>
    <dbReference type="NCBI Taxonomy" id="633"/>
    <lineage>
        <taxon>Bacteria</taxon>
        <taxon>Pseudomonadati</taxon>
        <taxon>Pseudomonadota</taxon>
        <taxon>Gammaproteobacteria</taxon>
        <taxon>Enterobacterales</taxon>
        <taxon>Yersiniaceae</taxon>
        <taxon>Yersinia</taxon>
    </lineage>
</organism>
<protein>
    <recommendedName>
        <fullName evidence="1">Arc-like DNA binding domain-containing protein</fullName>
    </recommendedName>
</protein>
<evidence type="ECO:0000313" key="3">
    <source>
        <dbReference type="Proteomes" id="UP000255087"/>
    </source>
</evidence>
<dbReference type="GO" id="GO:0043565">
    <property type="term" value="F:sequence-specific DNA binding"/>
    <property type="evidence" value="ECO:0007669"/>
    <property type="project" value="UniProtKB-ARBA"/>
</dbReference>
<dbReference type="Gene3D" id="1.10.1220.10">
    <property type="entry name" value="Met repressor-like"/>
    <property type="match status" value="1"/>
</dbReference>
<gene>
    <name evidence="2" type="ORF">NCTC8580_03276</name>
</gene>
<reference evidence="2 3" key="1">
    <citation type="submission" date="2018-06" db="EMBL/GenBank/DDBJ databases">
        <authorList>
            <consortium name="Pathogen Informatics"/>
            <person name="Doyle S."/>
        </authorList>
    </citation>
    <scope>NUCLEOTIDE SEQUENCE [LARGE SCALE GENOMIC DNA]</scope>
    <source>
        <strain evidence="2 3">NCTC8580</strain>
    </source>
</reference>